<reference evidence="1 2" key="1">
    <citation type="submission" date="2018-11" db="EMBL/GenBank/DDBJ databases">
        <title>Deinococcus shelandsis sp. nov., isolated from South Shetland Islands soil of Antarctica.</title>
        <authorList>
            <person name="Tian J."/>
        </authorList>
    </citation>
    <scope>NUCLEOTIDE SEQUENCE [LARGE SCALE GENOMIC DNA]</scope>
    <source>
        <strain evidence="1 2">S14-83T</strain>
    </source>
</reference>
<dbReference type="RefSeq" id="WP_124873788.1">
    <property type="nucleotide sequence ID" value="NZ_CP034184.1"/>
</dbReference>
<evidence type="ECO:0000313" key="1">
    <source>
        <dbReference type="EMBL" id="AZI44292.1"/>
    </source>
</evidence>
<dbReference type="KEGG" id="dph:EHF33_15495"/>
<dbReference type="AlphaFoldDB" id="A0A3G8YG65"/>
<name>A0A3G8YG65_9DEIO</name>
<gene>
    <name evidence="1" type="ORF">EHF33_15495</name>
</gene>
<dbReference type="EMBL" id="CP034184">
    <property type="protein sequence ID" value="AZI44292.1"/>
    <property type="molecule type" value="Genomic_DNA"/>
</dbReference>
<evidence type="ECO:0000313" key="2">
    <source>
        <dbReference type="Proteomes" id="UP000276417"/>
    </source>
</evidence>
<keyword evidence="2" id="KW-1185">Reference proteome</keyword>
<sequence length="123" mass="13782">MLNDSKLSGLQLFTTAIYLKVTGYQLLFPVLSVRPFPRPDLTRLSHALPNALSQQVTSQLNNQNPYHRTNALWRSVMTQIHQVFRNAVSNSLYIPTLNAPGALIPGQMWNCKSAPASQEIHDP</sequence>
<protein>
    <submittedName>
        <fullName evidence="1">Uncharacterized protein</fullName>
    </submittedName>
</protein>
<proteinExistence type="predicted"/>
<organism evidence="1 2">
    <name type="scientific">Deinococcus psychrotolerans</name>
    <dbReference type="NCBI Taxonomy" id="2489213"/>
    <lineage>
        <taxon>Bacteria</taxon>
        <taxon>Thermotogati</taxon>
        <taxon>Deinococcota</taxon>
        <taxon>Deinococci</taxon>
        <taxon>Deinococcales</taxon>
        <taxon>Deinococcaceae</taxon>
        <taxon>Deinococcus</taxon>
    </lineage>
</organism>
<dbReference type="Proteomes" id="UP000276417">
    <property type="component" value="Chromosome 2"/>
</dbReference>
<accession>A0A3G8YG65</accession>